<dbReference type="CDD" id="cd17324">
    <property type="entry name" value="MFS_NepI_like"/>
    <property type="match status" value="1"/>
</dbReference>
<dbReference type="SUPFAM" id="SSF103473">
    <property type="entry name" value="MFS general substrate transporter"/>
    <property type="match status" value="1"/>
</dbReference>
<dbReference type="InterPro" id="IPR050189">
    <property type="entry name" value="MFS_Efflux_Transporters"/>
</dbReference>
<accession>A0ABS7FPE3</accession>
<dbReference type="InterPro" id="IPR036259">
    <property type="entry name" value="MFS_trans_sf"/>
</dbReference>
<protein>
    <submittedName>
        <fullName evidence="8">MFS transporter</fullName>
    </submittedName>
</protein>
<evidence type="ECO:0000256" key="2">
    <source>
        <dbReference type="ARBA" id="ARBA00022475"/>
    </source>
</evidence>
<feature type="transmembrane region" description="Helical" evidence="6">
    <location>
        <begin position="41"/>
        <end position="63"/>
    </location>
</feature>
<keyword evidence="3 6" id="KW-0812">Transmembrane</keyword>
<dbReference type="InterPro" id="IPR011701">
    <property type="entry name" value="MFS"/>
</dbReference>
<feature type="domain" description="Major facilitator superfamily (MFS) profile" evidence="7">
    <location>
        <begin position="4"/>
        <end position="295"/>
    </location>
</feature>
<dbReference type="RefSeq" id="WP_220163207.1">
    <property type="nucleotide sequence ID" value="NZ_JAIBOA010000002.1"/>
</dbReference>
<feature type="transmembrane region" description="Helical" evidence="6">
    <location>
        <begin position="99"/>
        <end position="121"/>
    </location>
</feature>
<dbReference type="Gene3D" id="1.20.1250.20">
    <property type="entry name" value="MFS general substrate transporter like domains"/>
    <property type="match status" value="2"/>
</dbReference>
<evidence type="ECO:0000256" key="5">
    <source>
        <dbReference type="ARBA" id="ARBA00023136"/>
    </source>
</evidence>
<dbReference type="Proteomes" id="UP000774570">
    <property type="component" value="Unassembled WGS sequence"/>
</dbReference>
<keyword evidence="4 6" id="KW-1133">Transmembrane helix</keyword>
<feature type="transmembrane region" description="Helical" evidence="6">
    <location>
        <begin position="269"/>
        <end position="291"/>
    </location>
</feature>
<evidence type="ECO:0000259" key="7">
    <source>
        <dbReference type="PROSITE" id="PS50850"/>
    </source>
</evidence>
<dbReference type="Pfam" id="PF07690">
    <property type="entry name" value="MFS_1"/>
    <property type="match status" value="1"/>
</dbReference>
<comment type="subcellular location">
    <subcellularLocation>
        <location evidence="1">Cell membrane</location>
        <topology evidence="1">Multi-pass membrane protein</topology>
    </subcellularLocation>
</comment>
<dbReference type="InterPro" id="IPR020846">
    <property type="entry name" value="MFS_dom"/>
</dbReference>
<comment type="caution">
    <text evidence="8">The sequence shown here is derived from an EMBL/GenBank/DDBJ whole genome shotgun (WGS) entry which is preliminary data.</text>
</comment>
<dbReference type="PROSITE" id="PS50850">
    <property type="entry name" value="MFS"/>
    <property type="match status" value="1"/>
</dbReference>
<feature type="transmembrane region" description="Helical" evidence="6">
    <location>
        <begin position="159"/>
        <end position="178"/>
    </location>
</feature>
<keyword evidence="9" id="KW-1185">Reference proteome</keyword>
<keyword evidence="5 6" id="KW-0472">Membrane</keyword>
<sequence>MPLAVHLLGFAIFAQGTSEFMLAGLLPGLSADLGVSVPAAGLLISGYAAGMVVGAPALALAPLRWARRTALVAFLAVVAAAHVAGALTSDYGFLMATRLVGAAASAGFFGVAGVAAVGLVPAHLRGRAMAVVIGGVTVATVLGVPAGTLLGQSLGWRTAFWTVAALSLLAIAGVAATLPGGRPEGEAVPRVGDELRAMARPGLRAAYGTAALSFSSTMATFAYLGALLEDTTGLDERWVPAVLALFGAGSLAGIAVGGRIADARPVRTLVIGLSGVVASSAAIALTAGFGYPSVA</sequence>
<dbReference type="PANTHER" id="PTHR43124:SF3">
    <property type="entry name" value="CHLORAMPHENICOL EFFLUX PUMP RV0191"/>
    <property type="match status" value="1"/>
</dbReference>
<feature type="transmembrane region" description="Helical" evidence="6">
    <location>
        <begin position="205"/>
        <end position="226"/>
    </location>
</feature>
<evidence type="ECO:0000256" key="4">
    <source>
        <dbReference type="ARBA" id="ARBA00022989"/>
    </source>
</evidence>
<feature type="transmembrane region" description="Helical" evidence="6">
    <location>
        <begin position="238"/>
        <end position="257"/>
    </location>
</feature>
<feature type="transmembrane region" description="Helical" evidence="6">
    <location>
        <begin position="128"/>
        <end position="147"/>
    </location>
</feature>
<evidence type="ECO:0000256" key="1">
    <source>
        <dbReference type="ARBA" id="ARBA00004651"/>
    </source>
</evidence>
<proteinExistence type="predicted"/>
<evidence type="ECO:0000313" key="9">
    <source>
        <dbReference type="Proteomes" id="UP000774570"/>
    </source>
</evidence>
<dbReference type="EMBL" id="JAIBOA010000002">
    <property type="protein sequence ID" value="MBW8481452.1"/>
    <property type="molecule type" value="Genomic_DNA"/>
</dbReference>
<evidence type="ECO:0000313" key="8">
    <source>
        <dbReference type="EMBL" id="MBW8481452.1"/>
    </source>
</evidence>
<evidence type="ECO:0000256" key="6">
    <source>
        <dbReference type="SAM" id="Phobius"/>
    </source>
</evidence>
<gene>
    <name evidence="8" type="ORF">K1Y72_03650</name>
</gene>
<feature type="transmembrane region" description="Helical" evidence="6">
    <location>
        <begin position="70"/>
        <end position="87"/>
    </location>
</feature>
<keyword evidence="2" id="KW-1003">Cell membrane</keyword>
<dbReference type="PANTHER" id="PTHR43124">
    <property type="entry name" value="PURINE EFFLUX PUMP PBUE"/>
    <property type="match status" value="1"/>
</dbReference>
<reference evidence="8 9" key="1">
    <citation type="submission" date="2021-07" db="EMBL/GenBank/DDBJ databases">
        <title>Actinomadura sp. PM05-2 isolated from lichen.</title>
        <authorList>
            <person name="Somphong A."/>
            <person name="Phongsopitanun W."/>
            <person name="Tanasupawat S."/>
            <person name="Peongsungnone V."/>
        </authorList>
    </citation>
    <scope>NUCLEOTIDE SEQUENCE [LARGE SCALE GENOMIC DNA]</scope>
    <source>
        <strain evidence="8 9">PM05-2</strain>
    </source>
</reference>
<name>A0ABS7FPE3_9ACTN</name>
<evidence type="ECO:0000256" key="3">
    <source>
        <dbReference type="ARBA" id="ARBA00022692"/>
    </source>
</evidence>
<organism evidence="8 9">
    <name type="scientific">Actinomadura parmotrematis</name>
    <dbReference type="NCBI Taxonomy" id="2864039"/>
    <lineage>
        <taxon>Bacteria</taxon>
        <taxon>Bacillati</taxon>
        <taxon>Actinomycetota</taxon>
        <taxon>Actinomycetes</taxon>
        <taxon>Streptosporangiales</taxon>
        <taxon>Thermomonosporaceae</taxon>
        <taxon>Actinomadura</taxon>
    </lineage>
</organism>